<accession>A0A3P8J9G9</accession>
<evidence type="ECO:0000313" key="1">
    <source>
        <dbReference type="EMBL" id="VDP65209.1"/>
    </source>
</evidence>
<reference evidence="1 2" key="1">
    <citation type="submission" date="2018-11" db="EMBL/GenBank/DDBJ databases">
        <authorList>
            <consortium name="Pathogen Informatics"/>
        </authorList>
    </citation>
    <scope>NUCLEOTIDE SEQUENCE [LARGE SCALE GENOMIC DNA]</scope>
    <source>
        <strain>Denwood</strain>
        <strain evidence="2">Zambia</strain>
    </source>
</reference>
<sequence length="66" mass="7583">MLNLRRDFAPNCHLTDYRLSWSQCLRLHPLLVLGYPEISVANDSFLRVPTPDWKSLGHSYEPSPAS</sequence>
<evidence type="ECO:0000313" key="2">
    <source>
        <dbReference type="Proteomes" id="UP000269396"/>
    </source>
</evidence>
<dbReference type="Proteomes" id="UP000269396">
    <property type="component" value="Unassembled WGS sequence"/>
</dbReference>
<dbReference type="EMBL" id="UZAL01034382">
    <property type="protein sequence ID" value="VDP65209.1"/>
    <property type="molecule type" value="Genomic_DNA"/>
</dbReference>
<keyword evidence="2" id="KW-1185">Reference proteome</keyword>
<proteinExistence type="predicted"/>
<organism evidence="1 2">
    <name type="scientific">Schistosoma mattheei</name>
    <dbReference type="NCBI Taxonomy" id="31246"/>
    <lineage>
        <taxon>Eukaryota</taxon>
        <taxon>Metazoa</taxon>
        <taxon>Spiralia</taxon>
        <taxon>Lophotrochozoa</taxon>
        <taxon>Platyhelminthes</taxon>
        <taxon>Trematoda</taxon>
        <taxon>Digenea</taxon>
        <taxon>Strigeidida</taxon>
        <taxon>Schistosomatoidea</taxon>
        <taxon>Schistosomatidae</taxon>
        <taxon>Schistosoma</taxon>
    </lineage>
</organism>
<gene>
    <name evidence="1" type="ORF">SMTD_LOCUS14210</name>
</gene>
<dbReference type="AlphaFoldDB" id="A0A3P8J9G9"/>
<name>A0A3P8J9G9_9TREM</name>
<protein>
    <submittedName>
        <fullName evidence="1">Uncharacterized protein</fullName>
    </submittedName>
</protein>